<dbReference type="EMBL" id="JAUHMF010000001">
    <property type="protein sequence ID" value="MDT8898004.1"/>
    <property type="molecule type" value="Genomic_DNA"/>
</dbReference>
<evidence type="ECO:0000313" key="7">
    <source>
        <dbReference type="EMBL" id="MDT8898004.1"/>
    </source>
</evidence>
<protein>
    <submittedName>
        <fullName evidence="7">M20/M25/M40 family metallo-hydrolase</fullName>
    </submittedName>
</protein>
<evidence type="ECO:0000256" key="1">
    <source>
        <dbReference type="ARBA" id="ARBA00006272"/>
    </source>
</evidence>
<dbReference type="Proteomes" id="UP001254165">
    <property type="component" value="Unassembled WGS sequence"/>
</dbReference>
<dbReference type="SUPFAM" id="SSF101821">
    <property type="entry name" value="Aminopeptidase/glucanase lid domain"/>
    <property type="match status" value="1"/>
</dbReference>
<sequence length="354" mass="38748">MENTKDFLKRLISLPGLSGHETPVREAIADAWRPLVDDISVSPLGSLHALRRGQGAEPRPRLLIAAHMDAIGLMVSQIVDGFLRITEVGGVDARILPGQPVIVHGRRDLPGVILQPSPRLLPPHLGEKSAIEMDYLFVDTGLPPEEVNALVRVGDLVSFAQPPLELSGETLVGHSLDNRASVAALTFCLEELQHRRHLWDVWAVATVQEEETLGGGWTSPFNLRPDIAIAVDVTHARGPGVNHDYRAFGLGKGPVLGWGPNIHPALFKAFKNLAERLDLPHAVEVMPRHSGTDAIAMQVVAEGIPTMVISIPLRYMHTPVEMVSLKDIQRTGHLLAEFITALEADFMTKITWEE</sequence>
<keyword evidence="8" id="KW-1185">Reference proteome</keyword>
<dbReference type="PANTHER" id="PTHR32481:SF0">
    <property type="entry name" value="AMINOPEPTIDASE YPDE-RELATED"/>
    <property type="match status" value="1"/>
</dbReference>
<dbReference type="SUPFAM" id="SSF53187">
    <property type="entry name" value="Zn-dependent exopeptidases"/>
    <property type="match status" value="1"/>
</dbReference>
<evidence type="ECO:0000256" key="6">
    <source>
        <dbReference type="PIRNR" id="PIRNR001123"/>
    </source>
</evidence>
<keyword evidence="3" id="KW-0645">Protease</keyword>
<keyword evidence="4" id="KW-0479">Metal-binding</keyword>
<dbReference type="InterPro" id="IPR051464">
    <property type="entry name" value="Peptidase_M42_aminopept"/>
</dbReference>
<dbReference type="InterPro" id="IPR023367">
    <property type="entry name" value="Peptidase_M42_dom2"/>
</dbReference>
<dbReference type="InterPro" id="IPR008007">
    <property type="entry name" value="Peptidase_M42"/>
</dbReference>
<evidence type="ECO:0000256" key="2">
    <source>
        <dbReference type="ARBA" id="ARBA00022438"/>
    </source>
</evidence>
<dbReference type="Gene3D" id="3.40.630.10">
    <property type="entry name" value="Zn peptidases"/>
    <property type="match status" value="1"/>
</dbReference>
<name>A0ABU3NMC9_9CHLR</name>
<dbReference type="RefSeq" id="WP_315624651.1">
    <property type="nucleotide sequence ID" value="NZ_JAUHMF010000001.1"/>
</dbReference>
<reference evidence="7 8" key="1">
    <citation type="submission" date="2023-07" db="EMBL/GenBank/DDBJ databases">
        <title>Novel species of Thermanaerothrix with wide hydrolytic capabilities.</title>
        <authorList>
            <person name="Zayulina K.S."/>
            <person name="Podosokorskaya O.A."/>
            <person name="Elcheninov A.G."/>
        </authorList>
    </citation>
    <scope>NUCLEOTIDE SEQUENCE [LARGE SCALE GENOMIC DNA]</scope>
    <source>
        <strain evidence="7 8">4228-RoL</strain>
    </source>
</reference>
<proteinExistence type="inferred from homology"/>
<dbReference type="PIRSF" id="PIRSF001123">
    <property type="entry name" value="PepA_GA"/>
    <property type="match status" value="1"/>
</dbReference>
<dbReference type="Gene3D" id="2.40.30.40">
    <property type="entry name" value="Peptidase M42, domain 2"/>
    <property type="match status" value="1"/>
</dbReference>
<organism evidence="7 8">
    <name type="scientific">Thermanaerothrix solaris</name>
    <dbReference type="NCBI Taxonomy" id="3058434"/>
    <lineage>
        <taxon>Bacteria</taxon>
        <taxon>Bacillati</taxon>
        <taxon>Chloroflexota</taxon>
        <taxon>Anaerolineae</taxon>
        <taxon>Anaerolineales</taxon>
        <taxon>Anaerolineaceae</taxon>
        <taxon>Thermanaerothrix</taxon>
    </lineage>
</organism>
<dbReference type="Pfam" id="PF05343">
    <property type="entry name" value="Peptidase_M42"/>
    <property type="match status" value="1"/>
</dbReference>
<comment type="caution">
    <text evidence="7">The sequence shown here is derived from an EMBL/GenBank/DDBJ whole genome shotgun (WGS) entry which is preliminary data.</text>
</comment>
<keyword evidence="2" id="KW-0031">Aminopeptidase</keyword>
<evidence type="ECO:0000313" key="8">
    <source>
        <dbReference type="Proteomes" id="UP001254165"/>
    </source>
</evidence>
<evidence type="ECO:0000256" key="4">
    <source>
        <dbReference type="ARBA" id="ARBA00022723"/>
    </source>
</evidence>
<accession>A0ABU3NMC9</accession>
<evidence type="ECO:0000256" key="3">
    <source>
        <dbReference type="ARBA" id="ARBA00022670"/>
    </source>
</evidence>
<dbReference type="PANTHER" id="PTHR32481">
    <property type="entry name" value="AMINOPEPTIDASE"/>
    <property type="match status" value="1"/>
</dbReference>
<evidence type="ECO:0000256" key="5">
    <source>
        <dbReference type="ARBA" id="ARBA00022801"/>
    </source>
</evidence>
<comment type="similarity">
    <text evidence="1 6">Belongs to the peptidase M42 family.</text>
</comment>
<keyword evidence="5" id="KW-0378">Hydrolase</keyword>
<gene>
    <name evidence="7" type="ORF">QYE77_06955</name>
</gene>